<evidence type="ECO:0000313" key="1">
    <source>
        <dbReference type="EMBL" id="SMG56496.1"/>
    </source>
</evidence>
<accession>A0A1X7LRF9</accession>
<dbReference type="EMBL" id="FXAT01000008">
    <property type="protein sequence ID" value="SMG56496.1"/>
    <property type="molecule type" value="Genomic_DNA"/>
</dbReference>
<name>A0A1X7LRF9_9BURK</name>
<gene>
    <name evidence="1" type="ORF">SAMN06265784_108198</name>
</gene>
<reference evidence="2" key="1">
    <citation type="submission" date="2017-04" db="EMBL/GenBank/DDBJ databases">
        <authorList>
            <person name="Varghese N."/>
            <person name="Submissions S."/>
        </authorList>
    </citation>
    <scope>NUCLEOTIDE SEQUENCE [LARGE SCALE GENOMIC DNA]</scope>
    <source>
        <strain evidence="2">LMG 29540</strain>
    </source>
</reference>
<dbReference type="RefSeq" id="WP_085487433.1">
    <property type="nucleotide sequence ID" value="NZ_FXAT01000008.1"/>
</dbReference>
<protein>
    <submittedName>
        <fullName evidence="1">Uncharacterized protein</fullName>
    </submittedName>
</protein>
<dbReference type="OrthoDB" id="9102994at2"/>
<evidence type="ECO:0000313" key="2">
    <source>
        <dbReference type="Proteomes" id="UP000193228"/>
    </source>
</evidence>
<sequence length="79" mass="8495">MTTLTLTDLSRCDELDHAVAQSMRGGSSCFTRESSPSCQGSKPPVCYPPHYNPCPPVHFGCGPVYTPVCHPQPGHIVPL</sequence>
<dbReference type="Proteomes" id="UP000193228">
    <property type="component" value="Unassembled WGS sequence"/>
</dbReference>
<dbReference type="AlphaFoldDB" id="A0A1X7LRF9"/>
<organism evidence="1 2">
    <name type="scientific">Paraburkholderia susongensis</name>
    <dbReference type="NCBI Taxonomy" id="1515439"/>
    <lineage>
        <taxon>Bacteria</taxon>
        <taxon>Pseudomonadati</taxon>
        <taxon>Pseudomonadota</taxon>
        <taxon>Betaproteobacteria</taxon>
        <taxon>Burkholderiales</taxon>
        <taxon>Burkholderiaceae</taxon>
        <taxon>Paraburkholderia</taxon>
    </lineage>
</organism>
<proteinExistence type="predicted"/>
<keyword evidence="2" id="KW-1185">Reference proteome</keyword>